<evidence type="ECO:0000313" key="1">
    <source>
        <dbReference type="EMBL" id="SVA51023.1"/>
    </source>
</evidence>
<dbReference type="AlphaFoldDB" id="A0A381WGG6"/>
<reference evidence="1" key="1">
    <citation type="submission" date="2018-05" db="EMBL/GenBank/DDBJ databases">
        <authorList>
            <person name="Lanie J.A."/>
            <person name="Ng W.-L."/>
            <person name="Kazmierczak K.M."/>
            <person name="Andrzejewski T.M."/>
            <person name="Davidsen T.M."/>
            <person name="Wayne K.J."/>
            <person name="Tettelin H."/>
            <person name="Glass J.I."/>
            <person name="Rusch D."/>
            <person name="Podicherti R."/>
            <person name="Tsui H.-C.T."/>
            <person name="Winkler M.E."/>
        </authorList>
    </citation>
    <scope>NUCLEOTIDE SEQUENCE</scope>
</reference>
<name>A0A381WGG6_9ZZZZ</name>
<sequence>MIKYPEKLVPGSQLFHGSLNKHSTQFELDSKPEKAMLNNNNNNFIFLMPESSRLKKMKQHRHVKRT</sequence>
<dbReference type="EMBL" id="UINC01011582">
    <property type="protein sequence ID" value="SVA51023.1"/>
    <property type="molecule type" value="Genomic_DNA"/>
</dbReference>
<gene>
    <name evidence="1" type="ORF">METZ01_LOCUS103877</name>
</gene>
<organism evidence="1">
    <name type="scientific">marine metagenome</name>
    <dbReference type="NCBI Taxonomy" id="408172"/>
    <lineage>
        <taxon>unclassified sequences</taxon>
        <taxon>metagenomes</taxon>
        <taxon>ecological metagenomes</taxon>
    </lineage>
</organism>
<accession>A0A381WGG6</accession>
<proteinExistence type="predicted"/>
<protein>
    <submittedName>
        <fullName evidence="1">Uncharacterized protein</fullName>
    </submittedName>
</protein>